<evidence type="ECO:0000313" key="2">
    <source>
        <dbReference type="Proteomes" id="UP000316855"/>
    </source>
</evidence>
<dbReference type="AlphaFoldDB" id="A0A517VEM7"/>
<gene>
    <name evidence="1" type="ORF">Pan161_31190</name>
</gene>
<dbReference type="KEGG" id="gax:Pan161_31190"/>
<proteinExistence type="predicted"/>
<accession>A0A517VEM7</accession>
<sequence length="87" mass="9669">MVLPLDGKLPHSAGVYVLTHTTSDQEGQILHHPLRVGSSADLSQLLAEPGIQELRNEKANRVCIRIEEITEQQSQIEQDLKAKYGPQ</sequence>
<name>A0A517VEM7_9PLAN</name>
<protein>
    <submittedName>
        <fullName evidence="1">Uncharacterized protein</fullName>
    </submittedName>
</protein>
<dbReference type="Proteomes" id="UP000316855">
    <property type="component" value="Chromosome"/>
</dbReference>
<organism evidence="1 2">
    <name type="scientific">Gimesia algae</name>
    <dbReference type="NCBI Taxonomy" id="2527971"/>
    <lineage>
        <taxon>Bacteria</taxon>
        <taxon>Pseudomonadati</taxon>
        <taxon>Planctomycetota</taxon>
        <taxon>Planctomycetia</taxon>
        <taxon>Planctomycetales</taxon>
        <taxon>Planctomycetaceae</taxon>
        <taxon>Gimesia</taxon>
    </lineage>
</organism>
<dbReference type="EMBL" id="CP036343">
    <property type="protein sequence ID" value="QDT91461.1"/>
    <property type="molecule type" value="Genomic_DNA"/>
</dbReference>
<evidence type="ECO:0000313" key="1">
    <source>
        <dbReference type="EMBL" id="QDT91461.1"/>
    </source>
</evidence>
<keyword evidence="2" id="KW-1185">Reference proteome</keyword>
<reference evidence="1 2" key="1">
    <citation type="submission" date="2019-02" db="EMBL/GenBank/DDBJ databases">
        <title>Deep-cultivation of Planctomycetes and their phenomic and genomic characterization uncovers novel biology.</title>
        <authorList>
            <person name="Wiegand S."/>
            <person name="Jogler M."/>
            <person name="Boedeker C."/>
            <person name="Pinto D."/>
            <person name="Vollmers J."/>
            <person name="Rivas-Marin E."/>
            <person name="Kohn T."/>
            <person name="Peeters S.H."/>
            <person name="Heuer A."/>
            <person name="Rast P."/>
            <person name="Oberbeckmann S."/>
            <person name="Bunk B."/>
            <person name="Jeske O."/>
            <person name="Meyerdierks A."/>
            <person name="Storesund J.E."/>
            <person name="Kallscheuer N."/>
            <person name="Luecker S."/>
            <person name="Lage O.M."/>
            <person name="Pohl T."/>
            <person name="Merkel B.J."/>
            <person name="Hornburger P."/>
            <person name="Mueller R.-W."/>
            <person name="Bruemmer F."/>
            <person name="Labrenz M."/>
            <person name="Spormann A.M."/>
            <person name="Op den Camp H."/>
            <person name="Overmann J."/>
            <person name="Amann R."/>
            <person name="Jetten M.S.M."/>
            <person name="Mascher T."/>
            <person name="Medema M.H."/>
            <person name="Devos D.P."/>
            <person name="Kaster A.-K."/>
            <person name="Ovreas L."/>
            <person name="Rohde M."/>
            <person name="Galperin M.Y."/>
            <person name="Jogler C."/>
        </authorList>
    </citation>
    <scope>NUCLEOTIDE SEQUENCE [LARGE SCALE GENOMIC DNA]</scope>
    <source>
        <strain evidence="1 2">Pan161</strain>
    </source>
</reference>